<evidence type="ECO:0000256" key="3">
    <source>
        <dbReference type="ARBA" id="ARBA00022558"/>
    </source>
</evidence>
<keyword evidence="5" id="KW-0574">Periplasm</keyword>
<dbReference type="InterPro" id="IPR036316">
    <property type="entry name" value="Pili_assmbl_chap_C_dom_sf"/>
</dbReference>
<evidence type="ECO:0000259" key="10">
    <source>
        <dbReference type="Pfam" id="PF02753"/>
    </source>
</evidence>
<dbReference type="PANTHER" id="PTHR30251:SF2">
    <property type="entry name" value="FIMBRIAL CHAPERONE YADV-RELATED"/>
    <property type="match status" value="1"/>
</dbReference>
<keyword evidence="6 8" id="KW-0143">Chaperone</keyword>
<feature type="domain" description="Pili assembly chaperone N-terminal" evidence="9">
    <location>
        <begin position="12"/>
        <end position="134"/>
    </location>
</feature>
<keyword evidence="4" id="KW-0732">Signal</keyword>
<dbReference type="Proteomes" id="UP001589792">
    <property type="component" value="Unassembled WGS sequence"/>
</dbReference>
<evidence type="ECO:0000313" key="12">
    <source>
        <dbReference type="Proteomes" id="UP001589792"/>
    </source>
</evidence>
<evidence type="ECO:0000256" key="2">
    <source>
        <dbReference type="ARBA" id="ARBA00007399"/>
    </source>
</evidence>
<evidence type="ECO:0000256" key="8">
    <source>
        <dbReference type="RuleBase" id="RU003918"/>
    </source>
</evidence>
<protein>
    <submittedName>
        <fullName evidence="11">Molecular chaperone</fullName>
    </submittedName>
</protein>
<dbReference type="InterPro" id="IPR001829">
    <property type="entry name" value="Pili_assmbl_chaperone_bac"/>
</dbReference>
<evidence type="ECO:0000256" key="7">
    <source>
        <dbReference type="ARBA" id="ARBA00023319"/>
    </source>
</evidence>
<dbReference type="PANTHER" id="PTHR30251">
    <property type="entry name" value="PILUS ASSEMBLY CHAPERONE"/>
    <property type="match status" value="1"/>
</dbReference>
<dbReference type="Gene3D" id="2.60.40.10">
    <property type="entry name" value="Immunoglobulins"/>
    <property type="match status" value="2"/>
</dbReference>
<reference evidence="11 12" key="1">
    <citation type="submission" date="2024-09" db="EMBL/GenBank/DDBJ databases">
        <authorList>
            <person name="Sun Q."/>
            <person name="Mori K."/>
        </authorList>
    </citation>
    <scope>NUCLEOTIDE SEQUENCE [LARGE SCALE GENOMIC DNA]</scope>
    <source>
        <strain evidence="11 12">CCM 8626</strain>
    </source>
</reference>
<evidence type="ECO:0000256" key="4">
    <source>
        <dbReference type="ARBA" id="ARBA00022729"/>
    </source>
</evidence>
<evidence type="ECO:0000256" key="6">
    <source>
        <dbReference type="ARBA" id="ARBA00023186"/>
    </source>
</evidence>
<feature type="domain" description="Pili assembly chaperone C-terminal" evidence="10">
    <location>
        <begin position="157"/>
        <end position="211"/>
    </location>
</feature>
<dbReference type="InterPro" id="IPR050643">
    <property type="entry name" value="Periplasmic_pilus_chap"/>
</dbReference>
<evidence type="ECO:0000256" key="1">
    <source>
        <dbReference type="ARBA" id="ARBA00004418"/>
    </source>
</evidence>
<comment type="subcellular location">
    <subcellularLocation>
        <location evidence="1 8">Periplasm</location>
    </subcellularLocation>
</comment>
<proteinExistence type="inferred from homology"/>
<evidence type="ECO:0000256" key="5">
    <source>
        <dbReference type="ARBA" id="ARBA00022764"/>
    </source>
</evidence>
<dbReference type="Pfam" id="PF00345">
    <property type="entry name" value="PapD_N"/>
    <property type="match status" value="1"/>
</dbReference>
<organism evidence="11 12">
    <name type="scientific">Serratia aquatilis</name>
    <dbReference type="NCBI Taxonomy" id="1737515"/>
    <lineage>
        <taxon>Bacteria</taxon>
        <taxon>Pseudomonadati</taxon>
        <taxon>Pseudomonadota</taxon>
        <taxon>Gammaproteobacteria</taxon>
        <taxon>Enterobacterales</taxon>
        <taxon>Yersiniaceae</taxon>
        <taxon>Serratia</taxon>
    </lineage>
</organism>
<dbReference type="RefSeq" id="WP_380673880.1">
    <property type="nucleotide sequence ID" value="NZ_CP173186.1"/>
</dbReference>
<dbReference type="InterPro" id="IPR016147">
    <property type="entry name" value="Pili_assmbl_chaperone_N"/>
</dbReference>
<dbReference type="SUPFAM" id="SSF49354">
    <property type="entry name" value="PapD-like"/>
    <property type="match status" value="1"/>
</dbReference>
<evidence type="ECO:0000259" key="9">
    <source>
        <dbReference type="Pfam" id="PF00345"/>
    </source>
</evidence>
<comment type="similarity">
    <text evidence="2 8">Belongs to the periplasmic pilus chaperone family.</text>
</comment>
<evidence type="ECO:0000313" key="11">
    <source>
        <dbReference type="EMBL" id="MFC0226144.1"/>
    </source>
</evidence>
<keyword evidence="12" id="KW-1185">Reference proteome</keyword>
<keyword evidence="3" id="KW-1029">Fimbrium biogenesis</keyword>
<keyword evidence="7" id="KW-0393">Immunoglobulin domain</keyword>
<dbReference type="InterPro" id="IPR016148">
    <property type="entry name" value="Pili_assmbl_chaperone_C"/>
</dbReference>
<dbReference type="InterPro" id="IPR018046">
    <property type="entry name" value="Pili_assmbl_chaperone_CS"/>
</dbReference>
<accession>A0ABV6EAX7</accession>
<gene>
    <name evidence="11" type="ORF">ACFFJ3_06455</name>
</gene>
<dbReference type="PRINTS" id="PR00969">
    <property type="entry name" value="CHAPERONPILI"/>
</dbReference>
<dbReference type="SUPFAM" id="SSF49584">
    <property type="entry name" value="Periplasmic chaperone C-domain"/>
    <property type="match status" value="1"/>
</dbReference>
<name>A0ABV6EAX7_9GAMM</name>
<dbReference type="EMBL" id="JBHLXG010000004">
    <property type="protein sequence ID" value="MFC0226144.1"/>
    <property type="molecule type" value="Genomic_DNA"/>
</dbReference>
<comment type="caution">
    <text evidence="11">The sequence shown here is derived from an EMBL/GenBank/DDBJ whole genome shotgun (WGS) entry which is preliminary data.</text>
</comment>
<dbReference type="PROSITE" id="PS00635">
    <property type="entry name" value="PILI_CHAPERONE"/>
    <property type="match status" value="1"/>
</dbReference>
<sequence length="218" mass="23498">MLALFSTHSLASVVITGTRVIYPSDAKEVSVKINNVGTSPVLLQSWIDKGDTDAQPSSIQVPFVLTPPMNRVEAGKGQTLRISYAGGALPMDKESVFWLNVLEVPAKKQAKADENFLQMAFRSRIKLFYRPTGLEGNANDAAKAVTWQAQGNGLQATNPTPYHVSFVSLKVNGKEIEGDMVAPRGTLTFNLPGKAGSKITGDFVNDYGAVNPFEAVIK</sequence>
<dbReference type="InterPro" id="IPR013783">
    <property type="entry name" value="Ig-like_fold"/>
</dbReference>
<dbReference type="InterPro" id="IPR008962">
    <property type="entry name" value="PapD-like_sf"/>
</dbReference>
<dbReference type="Pfam" id="PF02753">
    <property type="entry name" value="PapD_C"/>
    <property type="match status" value="1"/>
</dbReference>